<feature type="transmembrane region" description="Helical" evidence="8">
    <location>
        <begin position="125"/>
        <end position="144"/>
    </location>
</feature>
<dbReference type="Proteomes" id="UP000269019">
    <property type="component" value="Chromosome"/>
</dbReference>
<feature type="transmembrane region" description="Helical" evidence="8">
    <location>
        <begin position="77"/>
        <end position="95"/>
    </location>
</feature>
<keyword evidence="2" id="KW-1003">Cell membrane</keyword>
<dbReference type="OrthoDB" id="5175994at2"/>
<protein>
    <submittedName>
        <fullName evidence="10">Alpha-(1-&gt;3)-arabinofuranosyltransferase</fullName>
        <ecNumber evidence="10">2.4.2.47</ecNumber>
    </submittedName>
</protein>
<evidence type="ECO:0000256" key="5">
    <source>
        <dbReference type="ARBA" id="ARBA00022989"/>
    </source>
</evidence>
<feature type="transmembrane region" description="Helical" evidence="8">
    <location>
        <begin position="151"/>
        <end position="173"/>
    </location>
</feature>
<sequence>MLWPIAIALVLHRVCVLAVNGAVTDDFTTVYSALQRFLDHQPVYNETYFYVDPHYLYSPGATLLLSPLGFATDFDTARISFIVVNAIAIIVALALLTRISGFSLRSWVFPAALTLAFYSEAVRNTLTFSNINGVLMLGLVVFLQALLHRRLLLAGIVIGLLIVIKPIFLPLLFLPLARLQWQTIVAGIAVPVVLNVIGWQLVVDTDDYIHRLLPYLAETRDYSNSSLPGIAAYFRMPQWQFHFWFALFAVLCLVAVILLARYRISDPWLWLTHTTGLLLTGVFFLSSLGQMYYSMLLIPMFFTVVSARSVMHSPIAWIAAYLVMTPDSWQGGLFDAGRWINNFSACAGWALLIVTITATACGWFAQDRYRHSEQLQSAPVK</sequence>
<evidence type="ECO:0000256" key="8">
    <source>
        <dbReference type="SAM" id="Phobius"/>
    </source>
</evidence>
<gene>
    <name evidence="10" type="ORF">CCHOA_06640</name>
</gene>
<feature type="chain" id="PRO_5038378779" evidence="9">
    <location>
        <begin position="19"/>
        <end position="381"/>
    </location>
</feature>
<dbReference type="KEGG" id="ccho:CCHOA_06640"/>
<keyword evidence="10" id="KW-0328">Glycosyltransferase</keyword>
<dbReference type="InterPro" id="IPR018584">
    <property type="entry name" value="GT87"/>
</dbReference>
<comment type="subcellular location">
    <subcellularLocation>
        <location evidence="1">Cell membrane</location>
        <topology evidence="1">Multi-pass membrane protein</topology>
    </subcellularLocation>
</comment>
<evidence type="ECO:0000256" key="3">
    <source>
        <dbReference type="ARBA" id="ARBA00022679"/>
    </source>
</evidence>
<reference evidence="10 11" key="1">
    <citation type="submission" date="2018-11" db="EMBL/GenBank/DDBJ databases">
        <authorList>
            <person name="Kleinhagauer T."/>
            <person name="Glaeser S.P."/>
            <person name="Spergser J."/>
            <person name="Ruckert C."/>
            <person name="Kaempfer P."/>
            <person name="Busse H.-J."/>
        </authorList>
    </citation>
    <scope>NUCLEOTIDE SEQUENCE [LARGE SCALE GENOMIC DNA]</scope>
    <source>
        <strain evidence="10 11">200CH</strain>
    </source>
</reference>
<feature type="transmembrane region" description="Helical" evidence="8">
    <location>
        <begin position="268"/>
        <end position="288"/>
    </location>
</feature>
<evidence type="ECO:0000256" key="4">
    <source>
        <dbReference type="ARBA" id="ARBA00022692"/>
    </source>
</evidence>
<feature type="transmembrane region" description="Helical" evidence="8">
    <location>
        <begin position="179"/>
        <end position="202"/>
    </location>
</feature>
<dbReference type="EC" id="2.4.2.47" evidence="10"/>
<evidence type="ECO:0000256" key="7">
    <source>
        <dbReference type="ARBA" id="ARBA00024033"/>
    </source>
</evidence>
<organism evidence="10 11">
    <name type="scientific">Corynebacterium choanae</name>
    <dbReference type="NCBI Taxonomy" id="1862358"/>
    <lineage>
        <taxon>Bacteria</taxon>
        <taxon>Bacillati</taxon>
        <taxon>Actinomycetota</taxon>
        <taxon>Actinomycetes</taxon>
        <taxon>Mycobacteriales</taxon>
        <taxon>Corynebacteriaceae</taxon>
        <taxon>Corynebacterium</taxon>
    </lineage>
</organism>
<dbReference type="EMBL" id="CP033896">
    <property type="protein sequence ID" value="AZA13720.1"/>
    <property type="molecule type" value="Genomic_DNA"/>
</dbReference>
<keyword evidence="3 10" id="KW-0808">Transferase</keyword>
<evidence type="ECO:0000313" key="11">
    <source>
        <dbReference type="Proteomes" id="UP000269019"/>
    </source>
</evidence>
<keyword evidence="5 8" id="KW-1133">Transmembrane helix</keyword>
<proteinExistence type="inferred from homology"/>
<dbReference type="GO" id="GO:0005886">
    <property type="term" value="C:plasma membrane"/>
    <property type="evidence" value="ECO:0007669"/>
    <property type="project" value="UniProtKB-SubCell"/>
</dbReference>
<dbReference type="Pfam" id="PF09594">
    <property type="entry name" value="GT87"/>
    <property type="match status" value="1"/>
</dbReference>
<dbReference type="GO" id="GO:0016758">
    <property type="term" value="F:hexosyltransferase activity"/>
    <property type="evidence" value="ECO:0007669"/>
    <property type="project" value="InterPro"/>
</dbReference>
<evidence type="ECO:0000256" key="6">
    <source>
        <dbReference type="ARBA" id="ARBA00023136"/>
    </source>
</evidence>
<evidence type="ECO:0000256" key="1">
    <source>
        <dbReference type="ARBA" id="ARBA00004651"/>
    </source>
</evidence>
<dbReference type="AlphaFoldDB" id="A0A3G6JB17"/>
<feature type="signal peptide" evidence="9">
    <location>
        <begin position="1"/>
        <end position="18"/>
    </location>
</feature>
<accession>A0A3G6JB17</accession>
<name>A0A3G6JB17_9CORY</name>
<keyword evidence="11" id="KW-1185">Reference proteome</keyword>
<keyword evidence="4 8" id="KW-0812">Transmembrane</keyword>
<feature type="transmembrane region" description="Helical" evidence="8">
    <location>
        <begin position="342"/>
        <end position="365"/>
    </location>
</feature>
<keyword evidence="9" id="KW-0732">Signal</keyword>
<feature type="transmembrane region" description="Helical" evidence="8">
    <location>
        <begin position="300"/>
        <end position="322"/>
    </location>
</feature>
<evidence type="ECO:0000256" key="2">
    <source>
        <dbReference type="ARBA" id="ARBA00022475"/>
    </source>
</evidence>
<feature type="transmembrane region" description="Helical" evidence="8">
    <location>
        <begin position="243"/>
        <end position="262"/>
    </location>
</feature>
<keyword evidence="6 8" id="KW-0472">Membrane</keyword>
<evidence type="ECO:0000313" key="10">
    <source>
        <dbReference type="EMBL" id="AZA13720.1"/>
    </source>
</evidence>
<comment type="similarity">
    <text evidence="7">Belongs to the glycosyltransferase 87 family.</text>
</comment>
<evidence type="ECO:0000256" key="9">
    <source>
        <dbReference type="SAM" id="SignalP"/>
    </source>
</evidence>